<keyword evidence="1" id="KW-1185">Reference proteome</keyword>
<name>A0ABM1M832_NICVS</name>
<protein>
    <submittedName>
        <fullName evidence="2">Uncharacterized protein LOC108558349</fullName>
    </submittedName>
</protein>
<organism evidence="1 2">
    <name type="scientific">Nicrophorus vespilloides</name>
    <name type="common">Boreal carrion beetle</name>
    <dbReference type="NCBI Taxonomy" id="110193"/>
    <lineage>
        <taxon>Eukaryota</taxon>
        <taxon>Metazoa</taxon>
        <taxon>Ecdysozoa</taxon>
        <taxon>Arthropoda</taxon>
        <taxon>Hexapoda</taxon>
        <taxon>Insecta</taxon>
        <taxon>Pterygota</taxon>
        <taxon>Neoptera</taxon>
        <taxon>Endopterygota</taxon>
        <taxon>Coleoptera</taxon>
        <taxon>Polyphaga</taxon>
        <taxon>Staphyliniformia</taxon>
        <taxon>Silphidae</taxon>
        <taxon>Nicrophorinae</taxon>
        <taxon>Nicrophorus</taxon>
    </lineage>
</organism>
<dbReference type="RefSeq" id="XP_017770732.1">
    <property type="nucleotide sequence ID" value="XM_017915243.1"/>
</dbReference>
<dbReference type="Proteomes" id="UP000695000">
    <property type="component" value="Unplaced"/>
</dbReference>
<proteinExistence type="predicted"/>
<accession>A0ABM1M832</accession>
<evidence type="ECO:0000313" key="1">
    <source>
        <dbReference type="Proteomes" id="UP000695000"/>
    </source>
</evidence>
<gene>
    <name evidence="2" type="primary">LOC108558349</name>
</gene>
<sequence>MTGDNVCCVAGPPGFQVGQNGINSISPLNTGNTTTELPSFRGRVRINVAQCRSSILTCPQDDITRMRTTLNNFMDYEYIIYNALRAALAIRSDSTGYMSRLFD</sequence>
<dbReference type="GeneID" id="108558349"/>
<reference evidence="2" key="1">
    <citation type="submission" date="2025-08" db="UniProtKB">
        <authorList>
            <consortium name="RefSeq"/>
        </authorList>
    </citation>
    <scope>IDENTIFICATION</scope>
    <source>
        <tissue evidence="2">Whole Larva</tissue>
    </source>
</reference>
<evidence type="ECO:0000313" key="2">
    <source>
        <dbReference type="RefSeq" id="XP_017770732.1"/>
    </source>
</evidence>